<dbReference type="CDD" id="cd00950">
    <property type="entry name" value="DHDPS"/>
    <property type="match status" value="1"/>
</dbReference>
<dbReference type="InterPro" id="IPR005565">
    <property type="entry name" value="Hemolysn_activator_HlyB_C"/>
</dbReference>
<evidence type="ECO:0000256" key="6">
    <source>
        <dbReference type="ARBA" id="ARBA00012086"/>
    </source>
</evidence>
<dbReference type="SUPFAM" id="SSF52317">
    <property type="entry name" value="Class I glutamine amidotransferase-like"/>
    <property type="match status" value="1"/>
</dbReference>
<dbReference type="SMART" id="SM01230">
    <property type="entry name" value="Gln-synt_C"/>
    <property type="match status" value="1"/>
</dbReference>
<dbReference type="PROSITE" id="PS51746">
    <property type="entry name" value="PPM_2"/>
    <property type="match status" value="1"/>
</dbReference>
<dbReference type="InterPro" id="IPR013686">
    <property type="entry name" value="Polypept-transport_assoc_ShlB"/>
</dbReference>
<dbReference type="SUPFAM" id="SSF51569">
    <property type="entry name" value="Aldolase"/>
    <property type="match status" value="1"/>
</dbReference>
<dbReference type="PROSITE" id="PS50011">
    <property type="entry name" value="PROTEIN_KINASE_DOM"/>
    <property type="match status" value="1"/>
</dbReference>
<feature type="domain" description="GS catalytic" evidence="23">
    <location>
        <begin position="3214"/>
        <end position="3579"/>
    </location>
</feature>
<feature type="domain" description="Protein kinase" evidence="21">
    <location>
        <begin position="1684"/>
        <end position="1957"/>
    </location>
</feature>
<dbReference type="SUPFAM" id="SSF56281">
    <property type="entry name" value="Metallo-hydrolase/oxidoreductase"/>
    <property type="match status" value="1"/>
</dbReference>
<feature type="transmembrane region" description="Helical" evidence="19">
    <location>
        <begin position="113"/>
        <end position="134"/>
    </location>
</feature>
<keyword evidence="25" id="KW-1185">Reference proteome</keyword>
<comment type="subcellular location">
    <subcellularLocation>
        <location evidence="2">Endomembrane system</location>
        <topology evidence="2">Multi-pass membrane protein</topology>
    </subcellularLocation>
</comment>
<evidence type="ECO:0000256" key="2">
    <source>
        <dbReference type="ARBA" id="ARBA00004127"/>
    </source>
</evidence>
<dbReference type="PROSITE" id="PS00108">
    <property type="entry name" value="PROTEIN_KINASE_ST"/>
    <property type="match status" value="1"/>
</dbReference>
<dbReference type="GO" id="GO:0008840">
    <property type="term" value="F:4-hydroxy-tetrahydrodipicolinate synthase activity"/>
    <property type="evidence" value="ECO:0007669"/>
    <property type="project" value="UniProtKB-EC"/>
</dbReference>
<dbReference type="Pfam" id="PF14561">
    <property type="entry name" value="TPR_20"/>
    <property type="match status" value="1"/>
</dbReference>
<dbReference type="Gene3D" id="1.25.40.10">
    <property type="entry name" value="Tetratricopeptide repeat domain"/>
    <property type="match status" value="2"/>
</dbReference>
<dbReference type="InterPro" id="IPR010652">
    <property type="entry name" value="DUF1232"/>
</dbReference>
<feature type="transmembrane region" description="Helical" evidence="19">
    <location>
        <begin position="264"/>
        <end position="283"/>
    </location>
</feature>
<keyword evidence="15" id="KW-0704">Schiff base</keyword>
<dbReference type="Pfam" id="PF12706">
    <property type="entry name" value="Lactamase_B_2"/>
    <property type="match status" value="1"/>
</dbReference>
<dbReference type="HAMAP" id="MF_00418">
    <property type="entry name" value="DapA"/>
    <property type="match status" value="1"/>
</dbReference>
<dbReference type="Gene3D" id="1.10.510.10">
    <property type="entry name" value="Transferase(Phosphotransferase) domain 1"/>
    <property type="match status" value="1"/>
</dbReference>
<dbReference type="Pfam" id="PF19795">
    <property type="entry name" value="DUF6279"/>
    <property type="match status" value="1"/>
</dbReference>
<dbReference type="Pfam" id="PF00498">
    <property type="entry name" value="FHA"/>
    <property type="match status" value="1"/>
</dbReference>
<dbReference type="SUPFAM" id="SSF48452">
    <property type="entry name" value="TPR-like"/>
    <property type="match status" value="1"/>
</dbReference>
<evidence type="ECO:0000259" key="23">
    <source>
        <dbReference type="PROSITE" id="PS51987"/>
    </source>
</evidence>
<dbReference type="Pfam" id="PF14559">
    <property type="entry name" value="TPR_19"/>
    <property type="match status" value="1"/>
</dbReference>
<evidence type="ECO:0000256" key="4">
    <source>
        <dbReference type="ARBA" id="ARBA00007592"/>
    </source>
</evidence>
<dbReference type="InterPro" id="IPR000253">
    <property type="entry name" value="FHA_dom"/>
</dbReference>
<evidence type="ECO:0000256" key="8">
    <source>
        <dbReference type="ARBA" id="ARBA00022605"/>
    </source>
</evidence>
<evidence type="ECO:0000313" key="24">
    <source>
        <dbReference type="EMBL" id="CAE7268649.1"/>
    </source>
</evidence>
<dbReference type="InterPro" id="IPR013785">
    <property type="entry name" value="Aldolase_TIM"/>
</dbReference>
<dbReference type="GO" id="GO:0009089">
    <property type="term" value="P:lysine biosynthetic process via diaminopimelate"/>
    <property type="evidence" value="ECO:0007669"/>
    <property type="project" value="UniProtKB-UniPathway"/>
</dbReference>
<keyword evidence="11 19" id="KW-1133">Transmembrane helix</keyword>
<dbReference type="PANTHER" id="PTHR12128:SF66">
    <property type="entry name" value="4-HYDROXY-2-OXOGLUTARATE ALDOLASE, MITOCHONDRIAL"/>
    <property type="match status" value="1"/>
</dbReference>
<evidence type="ECO:0000256" key="15">
    <source>
        <dbReference type="ARBA" id="ARBA00023270"/>
    </source>
</evidence>
<comment type="similarity">
    <text evidence="5">Belongs to the autoinducer-2 exporter (AI-2E) (TC 2.A.86) family.</text>
</comment>
<evidence type="ECO:0000256" key="17">
    <source>
        <dbReference type="PROSITE-ProRule" id="PRU01331"/>
    </source>
</evidence>
<reference evidence="24" key="1">
    <citation type="submission" date="2021-02" db="EMBL/GenBank/DDBJ databases">
        <authorList>
            <person name="Dougan E. K."/>
            <person name="Rhodes N."/>
            <person name="Thang M."/>
            <person name="Chan C."/>
        </authorList>
    </citation>
    <scope>NUCLEOTIDE SEQUENCE</scope>
</reference>
<keyword evidence="10" id="KW-0220">Diaminopimelate biosynthesis</keyword>
<keyword evidence="14" id="KW-0456">Lyase</keyword>
<dbReference type="Pfam" id="PF13672">
    <property type="entry name" value="PP2C_2"/>
    <property type="match status" value="1"/>
</dbReference>
<dbReference type="Gene3D" id="3.40.50.880">
    <property type="match status" value="1"/>
</dbReference>
<dbReference type="InterPro" id="IPR011009">
    <property type="entry name" value="Kinase-like_dom_sf"/>
</dbReference>
<dbReference type="Gene3D" id="3.60.40.10">
    <property type="entry name" value="PPM-type phosphatase domain"/>
    <property type="match status" value="1"/>
</dbReference>
<keyword evidence="7" id="KW-0963">Cytoplasm</keyword>
<dbReference type="SMART" id="SM00331">
    <property type="entry name" value="PP2C_SIG"/>
    <property type="match status" value="1"/>
</dbReference>
<dbReference type="Gene3D" id="3.60.15.10">
    <property type="entry name" value="Ribonuclease Z/Hydroxyacylglutathione hydrolase-like"/>
    <property type="match status" value="1"/>
</dbReference>
<dbReference type="CDD" id="cd01741">
    <property type="entry name" value="GATase1_1"/>
    <property type="match status" value="1"/>
</dbReference>
<dbReference type="InterPro" id="IPR029062">
    <property type="entry name" value="Class_I_gatase-like"/>
</dbReference>
<dbReference type="GO" id="GO:0004356">
    <property type="term" value="F:glutamine synthetase activity"/>
    <property type="evidence" value="ECO:0007669"/>
    <property type="project" value="InterPro"/>
</dbReference>
<feature type="domain" description="PPM-type phosphatase" evidence="22">
    <location>
        <begin position="1473"/>
        <end position="1705"/>
    </location>
</feature>
<dbReference type="Gene3D" id="2.60.200.20">
    <property type="match status" value="1"/>
</dbReference>
<dbReference type="GO" id="GO:0005829">
    <property type="term" value="C:cytosol"/>
    <property type="evidence" value="ECO:0007669"/>
    <property type="project" value="TreeGrafter"/>
</dbReference>
<evidence type="ECO:0000256" key="12">
    <source>
        <dbReference type="ARBA" id="ARBA00023136"/>
    </source>
</evidence>
<dbReference type="Gene3D" id="3.10.20.310">
    <property type="entry name" value="membrane protein fhac"/>
    <property type="match status" value="1"/>
</dbReference>
<dbReference type="InterPro" id="IPR005532">
    <property type="entry name" value="SUMF_dom"/>
</dbReference>
<dbReference type="EC" id="4.3.3.7" evidence="6"/>
<comment type="pathway">
    <text evidence="3">Amino-acid biosynthesis; L-lysine biosynthesis via DAP pathway; (S)-tetrahydrodipicolinate from L-aspartate: step 3/4.</text>
</comment>
<evidence type="ECO:0000256" key="11">
    <source>
        <dbReference type="ARBA" id="ARBA00022989"/>
    </source>
</evidence>
<evidence type="ECO:0000256" key="19">
    <source>
        <dbReference type="SAM" id="Phobius"/>
    </source>
</evidence>
<dbReference type="SMART" id="SM00332">
    <property type="entry name" value="PP2Cc"/>
    <property type="match status" value="1"/>
</dbReference>
<dbReference type="SMART" id="SM00240">
    <property type="entry name" value="FHA"/>
    <property type="match status" value="1"/>
</dbReference>
<dbReference type="InterPro" id="IPR036457">
    <property type="entry name" value="PPM-type-like_dom_sf"/>
</dbReference>
<dbReference type="CDD" id="cd00060">
    <property type="entry name" value="FHA"/>
    <property type="match status" value="1"/>
</dbReference>
<dbReference type="Gene3D" id="3.30.590.10">
    <property type="entry name" value="Glutamine synthetase/guanido kinase, catalytic domain"/>
    <property type="match status" value="1"/>
</dbReference>
<dbReference type="SUPFAM" id="SSF49879">
    <property type="entry name" value="SMAD/FHA domain"/>
    <property type="match status" value="1"/>
</dbReference>
<dbReference type="Gene3D" id="3.90.1580.10">
    <property type="entry name" value="paralog of FGE (formylglycine-generating enzyme)"/>
    <property type="match status" value="1"/>
</dbReference>
<comment type="similarity">
    <text evidence="4">Belongs to the DapA family.</text>
</comment>
<sequence>MGLVCAFLLQGLVNGLQRIKIPRLIAVYLSFLLFVGLILAFFVIVVPLLWKQMQGLIGLLPAVLNLLQDSVSELAARYPQYITETQISSLIDQAAGELGNLSATVFQTAFSQVFSLLGLVLYLVLVPISIFFFLKDKDELLAWLHSLLPADRPLLTSVASEMNIQLGNYVRGKAIEIVIVGAATFVSFTILGVNYAALLSVLVGLSVLIPFVGAAVVTLPVFIVGVIQFGWSWELGTVMIVYGVIQFLDGNVLVPLLFSEVVDLHPISIIVAVLAFGGAQATIRKKGAQATILVKGAQATILVKGALDGWVEHREGGVEAMLKGSIVALITPMLADGEVDWPSLDNLIEWHIESGTHGIVPMGTTGESATLDTVEHLQVIKRTIEVVAGRIPVVAGTGSNSTAEAIHQTQEAQAAGADACLLVSPYYNKPTQEGLYQHYKAISAATDVPLVLYNVPPRTASDMSAETVARLSTDKKIVGIKEACGDASRVGDIKALLEDIGNDDFFILSGEDAQTLEMLDLGAVGTISVTANVCPREMAEFLNTYLAGDKDRARELDALLQPMHEVLFIEPNPTASKWALHEMGRAGPGCSWFGGDDDDEGFLRNPKDDYLEAVQHNELVLPDDLKPLGDTDPFPIPRTPKQVNARFYPDRPPLPDAIYANDNRDEVRIQRLGDRRWLVIPEPPTTAWPKLKQFMAENGVALTYDAPQSGRLNTQWMQIQNEGYRDVIRTLLKDAKGGDPLITGQDRFLIKVEQGLRALTTEVHVRHENDSVSLPVRDEIIVIDGLSSHLAAAEDDLLNEIGAYIAAKVSEQTVSKVALQIGSAKKTELARDANGFPVLHLYLDYERAWATLGQALDNADVEILNLDRQTGLFAVNIPGSVFTADDDGPGFLCRLTFSCDDDEAVDVQILIEGDNQDYRVSVLEAESSAPADAELAQQVLVLIREFAAWGDLHGILISHEHSDHIAGVAALAHKYAIPVYASYGTLKHDLRGVAGIPFDGDQPFEIDDVTINPVCVPHDAREPTQFVLSDGVESIGVLSDLGCVTSHVVEQYKNCTHALIEANHDSMMLSRGSYPQRLKQRVGADYGHLNNDQAHQLLQHIAHPDLHVVIGHVSEQNNAEGFGWLGQQPIKRQISFGEVPPSVQTKQTLETLMAQYGGKAVLALSDVAVDQTLAQHLRVQGLPSLRIVQQGKIVDQIDGPADEAQLRTLLDTLTQSSTDILQGQLDQVLASGDYDTAVAMLQQSMNEEPNNQGFRVELADVLILKGDLDDARTVLASIPDDTPERERPQHRLEFVEEAAGYASVAEIDEQLVADPDNLELKYQKCVGLTVTRDYESALNLAMDILRSDREFRDDIGRLTMVRIFPLLGKGSDIAAARNRIDNVGSCDMDAQSDPCLVLELNGHHASVAAQAVAEGVPFKLGKTPSCDFIVDRELTSRIHARIERHHKDFYLIDESTNGTFVQTEDEQTRLTMDWSSASDSHRGNRRARNEDAVFASSHLGLWAVADGMGGHKAGDYASETIAQMLADLDLSQDLSDCVDLVEDGMLEVNDHLRRHARTECDGNTVGSTVVVLIVRGEVGVALWAGDSRLYRMRGRLMSQITRDHNPVSDLLDSGSITEDQALNTDTHIITRAVGGQRDLHLDVAVFDVQPGDTMLLCTDGLYREIEPQSIYDALQHDVDKAVTILMRDCLQGPARDNVSDGIVRHRVCRVEARGTQPYVAVKILNNDFRHHPEAFIALEREASKSQGLRHSNIVSIFDFDKDEDVPFITMELLQGEELADLLKAYPSGLPEELAWKIIEGMVLGLKHAHEEEVVHADFKPGNIFITQKKVAKILDFGIARAMRMNSGSEDTDFDPARLAALTPAYASREMLNGDNPEPRDDIFSLGIVIYMVLTGHHPYGRVPANEAAREGLKPERIKSLSRRRWRVLEKALQLNRQDRPADVQEVFAGLFAPSPWRNWSLMATAGLVTASLILVALQDSASINEVKEEVRQETLVDAQMNRIEKLLDEPAYDTNWERQLFAEVQTLRALSPAIADVQGSTDAAIPHPHDRISARIAELYSEHIRNTADLPTAFAQFEAGQQFVELAEVRADLHERLLNELDRLAGQPISGQWLTRFEELMSQVNTYFADSTLLVVTQIELVDYVVQQLEQDLISRDIQLAQQTWRNVENKVFDGAQWQSLQDSFSAALTSAQAQKEAQVQVQTAQRLQKQMSASLAVSCLRMDVGQIAARLDRLTAAHPGHAAMLREQIGARLGECITRLGAVDPDRAYSLKKQALARFSGMQQLQDQQLDPCSLHYLVGNGNASGRGSFCADQVSQDQRGPRLVVVPGDQSLAKFAISKYEISWRDVNLFCAETKLCVAAAEEHLPVTGMAVDVVEEYAQWLSDRTGYTYRLPTAHEWQQAAQGEPDPNRNCRIDVGGVRRGDAMLASENGAANPLGTFSDPIERCQIETQREIAAQGDQQTGFRLAHAAGEISQLEYREARRQVIRKFARVNKGPLVQGADDTVPRFDLETTLRRSEGFPEPVQSVQRQPWLMGLVLLVVVLVAMVLPLMSFAALIPPVSERDPNPATAPTYEIDLVRWQIPEDLQPQFGEPAEALLAAGLQTLKNNDAPLAHGFSSSELTEVARFLNAIGVHDEAVSLSRGDLQDLKALVAAQKKKRGVSLLQLEQLAKSLQDWLREEGFVLATAYIPTQEVVDATVQIEVAFGQLSSIRVTNEDTAQLHAGFTDLLGKRVEKKSVETRLNILNRQLGVQSEVYFQPGAEVGESEMVLQVKQHQKFAGSIGLDNYGVEDLGEERLSLTGRWNNPRGAGDVMTAKAFTTVDNSAHQFLQLGYAAPIFGGQFDAAAYLSYADLQLDNGSALAGDGLLFDTYLTDTRLFTRTQRRELTYSAGLHNFSWDGLLDQRALFVASALEGHQLWDEQKIAAQGSLQALVGNVDNTRPGQDDFYWRLRGDLNAWMPLPLTERWFDEGQQPKLVLDVQWQLSQTQLPPTLRLNAAGPHASKGFAQGQVLLDQGLFVSSALRFDAPVGQWWTFWDVVYGEQKGGAQSWAHLSSAGLGWEGQVLQTAYGALSSRLTVAYPLSHKGSVLAASAEDFEGEVRDVLTSAVFIELSPILDSPEGVKLPEDQQHTAIVGYEVLDQKLAQYREKGVSKVKLGLTDIDGVIRGKYVNMDKFAALCRNRVASVIVCSVGTLMTSFMTLAVIQVGIPAFLIRASACWCIPNVGCLMNRQGLIVRSGFEYEFFVFEETPHSVREKGYQNLKSLTPGNFGYSVLRTSVASDLFSGLMDYALALDCDLEGLHCETGPGVWEGALKSKLGVEAADRANLFKTFTKVYLQKRGLMGTFMAKWSMDYPGQSGHFHFSVQDKQGNNPFYDSHGEAGMSALQCHAVAGLKKYLPELLALIAPTINSYTRLVKGAWAPTAATWGVENRTSAVRVIPAGPKAQRIECRVGGADGNPYLVASAVLAAALQGIEEKLEPGEPVTGNAYEMQDSLPAAAQFPSNLRTAAENLAASKIAVDHFGEVFVEHFVMNLNVRIGILLTDHVRTQFVAQHGDYGDMFTQLLKAQDPDLDLVIYDVQVACPEEITCDAYLITGSKDSVYDNLPWINELVAFLRRVLAADKKVIGICFGHQLMAHFFGGRVAPGPQGWAVGVHTSHIDKVEPWMGNLTRSEVSLLSSHKDQVVELPEEADVFLSNDFCPVAGFTLGSQVLSLQGHPEFVAAYASDLMDMRADIIGDAVYQAPTRFGQFRRRAEKLVSNPDRVQALLSDADRKQANAGGEKFREMRAQIGVAIALIKAWVSGDYRQVSNKTIVILVAALLYFVMPLDVVPDFLFGLGLLDDAAVLVYVFSQLQTEIAAFQVWRQQQVDEQQSEEERLVKWQMSDYLDLNSDQRKLLETQIEGLMAWHRREHLPEYAILMESLATQWSDGVSEAQIQSLFEQMFIWGEDIQEQGMPAAIVMMQSLTDEQVAALPERLEKSNQEIAQDELDVALDQVQDAWAEDFADGLERFTGRLLKTQREYLSRRATAYQPERVLWAEYRRRFQADLMKLLMKRNEPEFDAEFRRLAAARESYYGEEFTRVSDENIALSREVASYVLSNLTEKQSGRLKDALLDLAQDFQELAAKAEPADAA</sequence>
<dbReference type="InterPro" id="IPR020625">
    <property type="entry name" value="Schiff_base-form_aldolases_AS"/>
</dbReference>
<dbReference type="UniPathway" id="UPA00034">
    <property type="reaction ID" value="UER00017"/>
</dbReference>
<feature type="transmembrane region" description="Helical" evidence="19">
    <location>
        <begin position="237"/>
        <end position="257"/>
    </location>
</feature>
<dbReference type="InterPro" id="IPR011990">
    <property type="entry name" value="TPR-like_helical_dom_sf"/>
</dbReference>
<dbReference type="PROSITE" id="PS00665">
    <property type="entry name" value="DHDPS_1"/>
    <property type="match status" value="1"/>
</dbReference>
<proteinExistence type="inferred from homology"/>
<dbReference type="SUPFAM" id="SSF56112">
    <property type="entry name" value="Protein kinase-like (PK-like)"/>
    <property type="match status" value="1"/>
</dbReference>
<dbReference type="InterPro" id="IPR001932">
    <property type="entry name" value="PPM-type_phosphatase-like_dom"/>
</dbReference>
<evidence type="ECO:0000256" key="14">
    <source>
        <dbReference type="ARBA" id="ARBA00023239"/>
    </source>
</evidence>
<dbReference type="Gene3D" id="3.30.200.20">
    <property type="entry name" value="Phosphorylase Kinase, domain 1"/>
    <property type="match status" value="1"/>
</dbReference>
<dbReference type="Pfam" id="PF00069">
    <property type="entry name" value="Pkinase"/>
    <property type="match status" value="1"/>
</dbReference>
<dbReference type="Pfam" id="PF08479">
    <property type="entry name" value="POTRA_2"/>
    <property type="match status" value="1"/>
</dbReference>
<dbReference type="OrthoDB" id="191315at2759"/>
<dbReference type="Gene3D" id="2.40.160.50">
    <property type="entry name" value="membrane protein fhac: a member of the omp85/tpsb transporter family"/>
    <property type="match status" value="1"/>
</dbReference>
<dbReference type="SUPFAM" id="SSF55931">
    <property type="entry name" value="Glutamine synthetase/guanido kinase"/>
    <property type="match status" value="1"/>
</dbReference>
<dbReference type="InterPro" id="IPR016187">
    <property type="entry name" value="CTDL_fold"/>
</dbReference>
<evidence type="ECO:0000256" key="10">
    <source>
        <dbReference type="ARBA" id="ARBA00022915"/>
    </source>
</evidence>
<dbReference type="Pfam" id="PF06803">
    <property type="entry name" value="DUF1232"/>
    <property type="match status" value="1"/>
</dbReference>
<dbReference type="InterPro" id="IPR008984">
    <property type="entry name" value="SMAD_FHA_dom_sf"/>
</dbReference>
<accession>A0A812MH59</accession>
<dbReference type="InterPro" id="IPR014746">
    <property type="entry name" value="Gln_synth/guanido_kin_cat_dom"/>
</dbReference>
<gene>
    <name evidence="24" type="primary">dapA</name>
    <name evidence="24" type="ORF">SNEC2469_LOCUS6388</name>
</gene>
<dbReference type="Pfam" id="PF00701">
    <property type="entry name" value="DHDPS"/>
    <property type="match status" value="1"/>
</dbReference>
<keyword evidence="12 19" id="KW-0472">Membrane</keyword>
<keyword evidence="13" id="KW-0457">Lysine biosynthesis</keyword>
<dbReference type="InterPro" id="IPR000719">
    <property type="entry name" value="Prot_kinase_dom"/>
</dbReference>
<dbReference type="InterPro" id="IPR008146">
    <property type="entry name" value="Gln_synth_cat_dom"/>
</dbReference>
<evidence type="ECO:0000256" key="18">
    <source>
        <dbReference type="RuleBase" id="RU000384"/>
    </source>
</evidence>
<feature type="domain" description="FHA" evidence="20">
    <location>
        <begin position="1418"/>
        <end position="1466"/>
    </location>
</feature>
<dbReference type="PROSITE" id="PS00666">
    <property type="entry name" value="DHDPS_2"/>
    <property type="match status" value="1"/>
</dbReference>
<dbReference type="InterPro" id="IPR005263">
    <property type="entry name" value="DapA"/>
</dbReference>
<dbReference type="InterPro" id="IPR020624">
    <property type="entry name" value="Schiff_base-form_aldolases_CS"/>
</dbReference>
<dbReference type="CDD" id="cd14014">
    <property type="entry name" value="STKc_PknB_like"/>
    <property type="match status" value="1"/>
</dbReference>
<dbReference type="CDD" id="cd00143">
    <property type="entry name" value="PP2Cc"/>
    <property type="match status" value="1"/>
</dbReference>
<dbReference type="GO" id="GO:0012505">
    <property type="term" value="C:endomembrane system"/>
    <property type="evidence" value="ECO:0007669"/>
    <property type="project" value="UniProtKB-SubCell"/>
</dbReference>
<dbReference type="InterPro" id="IPR002549">
    <property type="entry name" value="AI-2E-like"/>
</dbReference>
<feature type="transmembrane region" description="Helical" evidence="19">
    <location>
        <begin position="205"/>
        <end position="231"/>
    </location>
</feature>
<dbReference type="PROSITE" id="PS50006">
    <property type="entry name" value="FHA_DOMAIN"/>
    <property type="match status" value="1"/>
</dbReference>
<dbReference type="PRINTS" id="PR00146">
    <property type="entry name" value="DHPICSNTHASE"/>
</dbReference>
<evidence type="ECO:0000259" key="22">
    <source>
        <dbReference type="PROSITE" id="PS51746"/>
    </source>
</evidence>
<evidence type="ECO:0000256" key="7">
    <source>
        <dbReference type="ARBA" id="ARBA00022490"/>
    </source>
</evidence>
<dbReference type="SUPFAM" id="SSF52833">
    <property type="entry name" value="Thioredoxin-like"/>
    <property type="match status" value="1"/>
</dbReference>
<dbReference type="PANTHER" id="PTHR12128">
    <property type="entry name" value="DIHYDRODIPICOLINATE SYNTHASE"/>
    <property type="match status" value="1"/>
</dbReference>
<comment type="catalytic activity">
    <reaction evidence="16">
        <text>L-aspartate 4-semialdehyde + pyruvate = (2S,4S)-4-hydroxy-2,3,4,5-tetrahydrodipicolinate + H2O + H(+)</text>
        <dbReference type="Rhea" id="RHEA:34171"/>
        <dbReference type="ChEBI" id="CHEBI:15361"/>
        <dbReference type="ChEBI" id="CHEBI:15377"/>
        <dbReference type="ChEBI" id="CHEBI:15378"/>
        <dbReference type="ChEBI" id="CHEBI:67139"/>
        <dbReference type="ChEBI" id="CHEBI:537519"/>
        <dbReference type="EC" id="4.3.3.7"/>
    </reaction>
</comment>
<comment type="similarity">
    <text evidence="17 18">Belongs to the glutamine synthetase family.</text>
</comment>
<protein>
    <recommendedName>
        <fullName evidence="6">4-hydroxy-tetrahydrodipicolinate synthase</fullName>
        <ecNumber evidence="6">4.3.3.7</ecNumber>
    </recommendedName>
</protein>
<keyword evidence="9 19" id="KW-0812">Transmembrane</keyword>
<dbReference type="EMBL" id="CAJNJA010011252">
    <property type="protein sequence ID" value="CAE7268649.1"/>
    <property type="molecule type" value="Genomic_DNA"/>
</dbReference>
<dbReference type="SMART" id="SM01130">
    <property type="entry name" value="DHDPS"/>
    <property type="match status" value="1"/>
</dbReference>
<dbReference type="NCBIfam" id="TIGR00674">
    <property type="entry name" value="dapA"/>
    <property type="match status" value="1"/>
</dbReference>
<dbReference type="GO" id="GO:0019877">
    <property type="term" value="P:diaminopimelate biosynthetic process"/>
    <property type="evidence" value="ECO:0007669"/>
    <property type="project" value="UniProtKB-KW"/>
</dbReference>
<feature type="transmembrane region" description="Helical" evidence="19">
    <location>
        <begin position="177"/>
        <end position="198"/>
    </location>
</feature>
<dbReference type="InterPro" id="IPR002220">
    <property type="entry name" value="DapA-like"/>
</dbReference>
<dbReference type="PROSITE" id="PS51273">
    <property type="entry name" value="GATASE_TYPE_1"/>
    <property type="match status" value="1"/>
</dbReference>
<dbReference type="Pfam" id="PF03781">
    <property type="entry name" value="FGE-sulfatase"/>
    <property type="match status" value="1"/>
</dbReference>
<evidence type="ECO:0000256" key="1">
    <source>
        <dbReference type="ARBA" id="ARBA00003294"/>
    </source>
</evidence>
<name>A0A812MH59_9DINO</name>
<evidence type="ECO:0000256" key="16">
    <source>
        <dbReference type="ARBA" id="ARBA00047836"/>
    </source>
</evidence>
<dbReference type="InterPro" id="IPR036866">
    <property type="entry name" value="RibonucZ/Hydroxyglut_hydro"/>
</dbReference>
<evidence type="ECO:0000256" key="5">
    <source>
        <dbReference type="ARBA" id="ARBA00009773"/>
    </source>
</evidence>
<dbReference type="Pfam" id="PF01594">
    <property type="entry name" value="AI-2E_transport"/>
    <property type="match status" value="1"/>
</dbReference>
<dbReference type="InterPro" id="IPR042095">
    <property type="entry name" value="SUMF_sf"/>
</dbReference>
<evidence type="ECO:0000256" key="3">
    <source>
        <dbReference type="ARBA" id="ARBA00005120"/>
    </source>
</evidence>
<evidence type="ECO:0000259" key="20">
    <source>
        <dbReference type="PROSITE" id="PS50006"/>
    </source>
</evidence>
<dbReference type="Pfam" id="PF03865">
    <property type="entry name" value="ShlB"/>
    <property type="match status" value="1"/>
</dbReference>
<feature type="transmembrane region" description="Helical" evidence="19">
    <location>
        <begin position="25"/>
        <end position="50"/>
    </location>
</feature>
<evidence type="ECO:0000259" key="21">
    <source>
        <dbReference type="PROSITE" id="PS50011"/>
    </source>
</evidence>
<evidence type="ECO:0000256" key="13">
    <source>
        <dbReference type="ARBA" id="ARBA00023154"/>
    </source>
</evidence>
<comment type="caution">
    <text evidence="24">The sequence shown here is derived from an EMBL/GenBank/DDBJ whole genome shotgun (WGS) entry which is preliminary data.</text>
</comment>
<dbReference type="SUPFAM" id="SSF81606">
    <property type="entry name" value="PP2C-like"/>
    <property type="match status" value="1"/>
</dbReference>
<dbReference type="InterPro" id="IPR010653">
    <property type="entry name" value="NlpB/DapX"/>
</dbReference>
<dbReference type="GO" id="GO:0004672">
    <property type="term" value="F:protein kinase activity"/>
    <property type="evidence" value="ECO:0007669"/>
    <property type="project" value="InterPro"/>
</dbReference>
<dbReference type="Gene3D" id="3.40.30.10">
    <property type="entry name" value="Glutaredoxin"/>
    <property type="match status" value="1"/>
</dbReference>
<dbReference type="Gene3D" id="3.20.20.70">
    <property type="entry name" value="Aldolase class I"/>
    <property type="match status" value="1"/>
</dbReference>
<dbReference type="GO" id="GO:0005524">
    <property type="term" value="F:ATP binding"/>
    <property type="evidence" value="ECO:0007669"/>
    <property type="project" value="InterPro"/>
</dbReference>
<dbReference type="InterPro" id="IPR017926">
    <property type="entry name" value="GATASE"/>
</dbReference>
<dbReference type="SUPFAM" id="SSF56436">
    <property type="entry name" value="C-type lectin-like"/>
    <property type="match status" value="1"/>
</dbReference>
<dbReference type="InterPro" id="IPR036249">
    <property type="entry name" value="Thioredoxin-like_sf"/>
</dbReference>
<evidence type="ECO:0000256" key="9">
    <source>
        <dbReference type="ARBA" id="ARBA00022692"/>
    </source>
</evidence>
<keyword evidence="8" id="KW-0028">Amino-acid biosynthesis</keyword>
<evidence type="ECO:0000313" key="25">
    <source>
        <dbReference type="Proteomes" id="UP000601435"/>
    </source>
</evidence>
<dbReference type="InterPro" id="IPR008271">
    <property type="entry name" value="Ser/Thr_kinase_AS"/>
</dbReference>
<organism evidence="24 25">
    <name type="scientific">Symbiodinium necroappetens</name>
    <dbReference type="NCBI Taxonomy" id="1628268"/>
    <lineage>
        <taxon>Eukaryota</taxon>
        <taxon>Sar</taxon>
        <taxon>Alveolata</taxon>
        <taxon>Dinophyceae</taxon>
        <taxon>Suessiales</taxon>
        <taxon>Symbiodiniaceae</taxon>
        <taxon>Symbiodinium</taxon>
    </lineage>
</organism>
<dbReference type="Pfam" id="PF00117">
    <property type="entry name" value="GATase"/>
    <property type="match status" value="1"/>
</dbReference>
<dbReference type="Proteomes" id="UP000601435">
    <property type="component" value="Unassembled WGS sequence"/>
</dbReference>
<dbReference type="InterPro" id="IPR001279">
    <property type="entry name" value="Metallo-B-lactamas"/>
</dbReference>
<dbReference type="Pfam" id="PF06804">
    <property type="entry name" value="Lipoprotein_18"/>
    <property type="match status" value="1"/>
</dbReference>
<dbReference type="InterPro" id="IPR044992">
    <property type="entry name" value="ChyE-like"/>
</dbReference>
<comment type="function">
    <text evidence="1">Catalyzes the condensation of (S)-aspartate-beta-semialdehyde [(S)-ASA] and pyruvate to 4-hydroxy-tetrahydrodipicolinate (HTPA).</text>
</comment>
<dbReference type="Pfam" id="PF00120">
    <property type="entry name" value="Gln-synt_C"/>
    <property type="match status" value="1"/>
</dbReference>
<dbReference type="PROSITE" id="PS51987">
    <property type="entry name" value="GS_CATALYTIC"/>
    <property type="match status" value="1"/>
</dbReference>